<evidence type="ECO:0000313" key="1">
    <source>
        <dbReference type="EMBL" id="SDQ63632.1"/>
    </source>
</evidence>
<evidence type="ECO:0000313" key="2">
    <source>
        <dbReference type="Proteomes" id="UP000199570"/>
    </source>
</evidence>
<dbReference type="RefSeq" id="WP_342671273.1">
    <property type="nucleotide sequence ID" value="NZ_FNKJ01000003.1"/>
</dbReference>
<sequence length="159" mass="17295">MIKRRHLILINRSHSLGIRLETNPQFGYTAMHKHFISLVAALLISSPLIALAADEQPANTSPTAPATTAQDKAWSEQLQKMQAAHEKMAAAKTPAERRIAMQEGMNAMRGGIGMMQGQCPGMGMGKGMAGGMGHSDQMMDLMQKMMDQQSSMMKQPLGQ</sequence>
<protein>
    <submittedName>
        <fullName evidence="1">Uncharacterized protein</fullName>
    </submittedName>
</protein>
<organism evidence="1 2">
    <name type="scientific">Pseudomonas moorei</name>
    <dbReference type="NCBI Taxonomy" id="395599"/>
    <lineage>
        <taxon>Bacteria</taxon>
        <taxon>Pseudomonadati</taxon>
        <taxon>Pseudomonadota</taxon>
        <taxon>Gammaproteobacteria</taxon>
        <taxon>Pseudomonadales</taxon>
        <taxon>Pseudomonadaceae</taxon>
        <taxon>Pseudomonas</taxon>
    </lineage>
</organism>
<proteinExistence type="predicted"/>
<dbReference type="Proteomes" id="UP000199570">
    <property type="component" value="Unassembled WGS sequence"/>
</dbReference>
<dbReference type="AlphaFoldDB" id="A0A1H1CHL6"/>
<name>A0A1H1CHL6_9PSED</name>
<accession>A0A1H1CHL6</accession>
<keyword evidence="2" id="KW-1185">Reference proteome</keyword>
<dbReference type="EMBL" id="FNKJ01000003">
    <property type="protein sequence ID" value="SDQ63632.1"/>
    <property type="molecule type" value="Genomic_DNA"/>
</dbReference>
<reference evidence="2" key="1">
    <citation type="submission" date="2016-10" db="EMBL/GenBank/DDBJ databases">
        <authorList>
            <person name="Varghese N."/>
            <person name="Submissions S."/>
        </authorList>
    </citation>
    <scope>NUCLEOTIDE SEQUENCE [LARGE SCALE GENOMIC DNA]</scope>
    <source>
        <strain evidence="2">BS3775</strain>
    </source>
</reference>
<gene>
    <name evidence="1" type="ORF">SAMN04490195_1218</name>
</gene>